<organism evidence="2 3">
    <name type="scientific">Protopolystoma xenopodis</name>
    <dbReference type="NCBI Taxonomy" id="117903"/>
    <lineage>
        <taxon>Eukaryota</taxon>
        <taxon>Metazoa</taxon>
        <taxon>Spiralia</taxon>
        <taxon>Lophotrochozoa</taxon>
        <taxon>Platyhelminthes</taxon>
        <taxon>Monogenea</taxon>
        <taxon>Polyopisthocotylea</taxon>
        <taxon>Polystomatidea</taxon>
        <taxon>Polystomatidae</taxon>
        <taxon>Protopolystoma</taxon>
    </lineage>
</organism>
<evidence type="ECO:0000313" key="2">
    <source>
        <dbReference type="EMBL" id="VEL11107.1"/>
    </source>
</evidence>
<keyword evidence="3" id="KW-1185">Reference proteome</keyword>
<evidence type="ECO:0000313" key="3">
    <source>
        <dbReference type="Proteomes" id="UP000784294"/>
    </source>
</evidence>
<feature type="region of interest" description="Disordered" evidence="1">
    <location>
        <begin position="47"/>
        <end position="92"/>
    </location>
</feature>
<dbReference type="EMBL" id="CAAALY010010850">
    <property type="protein sequence ID" value="VEL11107.1"/>
    <property type="molecule type" value="Genomic_DNA"/>
</dbReference>
<gene>
    <name evidence="2" type="ORF">PXEA_LOCUS4547</name>
</gene>
<sequence>MTPESKETVGGTDLRISSPKWNKRLLETRLFFALKVAQIQRQRWSEMTETVGQEKDPTEQEGSVIGPEARRLRIQPQSWGEMKKPAGSVNRF</sequence>
<reference evidence="2" key="1">
    <citation type="submission" date="2018-11" db="EMBL/GenBank/DDBJ databases">
        <authorList>
            <consortium name="Pathogen Informatics"/>
        </authorList>
    </citation>
    <scope>NUCLEOTIDE SEQUENCE</scope>
</reference>
<dbReference type="Proteomes" id="UP000784294">
    <property type="component" value="Unassembled WGS sequence"/>
</dbReference>
<evidence type="ECO:0000256" key="1">
    <source>
        <dbReference type="SAM" id="MobiDB-lite"/>
    </source>
</evidence>
<comment type="caution">
    <text evidence="2">The sequence shown here is derived from an EMBL/GenBank/DDBJ whole genome shotgun (WGS) entry which is preliminary data.</text>
</comment>
<name>A0A3S5CD26_9PLAT</name>
<accession>A0A3S5CD26</accession>
<protein>
    <submittedName>
        <fullName evidence="2">Uncharacterized protein</fullName>
    </submittedName>
</protein>
<dbReference type="AlphaFoldDB" id="A0A3S5CD26"/>
<proteinExistence type="predicted"/>